<name>A0A6M1KWI4_9ACTN</name>
<dbReference type="GO" id="GO:0009307">
    <property type="term" value="P:DNA restriction-modification system"/>
    <property type="evidence" value="ECO:0007669"/>
    <property type="project" value="UniProtKB-KW"/>
</dbReference>
<evidence type="ECO:0000256" key="4">
    <source>
        <dbReference type="ARBA" id="ARBA00022691"/>
    </source>
</evidence>
<dbReference type="PANTHER" id="PTHR10629">
    <property type="entry name" value="CYTOSINE-SPECIFIC METHYLTRANSFERASE"/>
    <property type="match status" value="1"/>
</dbReference>
<dbReference type="Gene3D" id="3.90.120.10">
    <property type="entry name" value="DNA Methylase, subunit A, domain 2"/>
    <property type="match status" value="1"/>
</dbReference>
<dbReference type="Pfam" id="PF00145">
    <property type="entry name" value="DNA_methylase"/>
    <property type="match status" value="1"/>
</dbReference>
<dbReference type="Gene3D" id="3.40.50.150">
    <property type="entry name" value="Vaccinia Virus protein VP39"/>
    <property type="match status" value="1"/>
</dbReference>
<dbReference type="InterPro" id="IPR050390">
    <property type="entry name" value="C5-Methyltransferase"/>
</dbReference>
<dbReference type="InterPro" id="IPR001525">
    <property type="entry name" value="C5_MeTfrase"/>
</dbReference>
<dbReference type="Proteomes" id="UP000478148">
    <property type="component" value="Unassembled WGS sequence"/>
</dbReference>
<keyword evidence="3 6" id="KW-0808">Transferase</keyword>
<keyword evidence="4 6" id="KW-0949">S-adenosyl-L-methionine</keyword>
<organism evidence="7 8">
    <name type="scientific">Verrucosispora sioxanthis</name>
    <dbReference type="NCBI Taxonomy" id="2499994"/>
    <lineage>
        <taxon>Bacteria</taxon>
        <taxon>Bacillati</taxon>
        <taxon>Actinomycetota</taxon>
        <taxon>Actinomycetes</taxon>
        <taxon>Micromonosporales</taxon>
        <taxon>Micromonosporaceae</taxon>
        <taxon>Micromonospora</taxon>
    </lineage>
</organism>
<protein>
    <recommendedName>
        <fullName evidence="1">DNA (cytosine-5-)-methyltransferase</fullName>
        <ecNumber evidence="1">2.1.1.37</ecNumber>
    </recommendedName>
</protein>
<dbReference type="InterPro" id="IPR029063">
    <property type="entry name" value="SAM-dependent_MTases_sf"/>
</dbReference>
<dbReference type="AlphaFoldDB" id="A0A6M1KWI4"/>
<keyword evidence="5" id="KW-0680">Restriction system</keyword>
<gene>
    <name evidence="7" type="ORF">ENC19_13130</name>
</gene>
<dbReference type="PANTHER" id="PTHR10629:SF52">
    <property type="entry name" value="DNA (CYTOSINE-5)-METHYLTRANSFERASE 1"/>
    <property type="match status" value="1"/>
</dbReference>
<comment type="caution">
    <text evidence="7">The sequence shown here is derived from an EMBL/GenBank/DDBJ whole genome shotgun (WGS) entry which is preliminary data.</text>
</comment>
<evidence type="ECO:0000256" key="1">
    <source>
        <dbReference type="ARBA" id="ARBA00011975"/>
    </source>
</evidence>
<dbReference type="GO" id="GO:0044027">
    <property type="term" value="P:negative regulation of gene expression via chromosomal CpG island methylation"/>
    <property type="evidence" value="ECO:0007669"/>
    <property type="project" value="TreeGrafter"/>
</dbReference>
<accession>A0A6M1KWI4</accession>
<keyword evidence="8" id="KW-1185">Reference proteome</keyword>
<evidence type="ECO:0000256" key="2">
    <source>
        <dbReference type="ARBA" id="ARBA00022603"/>
    </source>
</evidence>
<sequence length="526" mass="58488">MLTVTDLFCGAGGSSPGAIQVPGVRVRMAANHWRLAVETHNTNHPDADHDCADISQTDPRRYPATDILWASPECTNHSQAKGKRRADRQPDLFDQVLPDDAAERSRATMWDVCRFVEAMKLRGRPYKAFVVENVVDVRDWMYFDAWAMALRVAGYCLHHVYLNSMYAQAMGDPAPQSRDRWYGVGHLEGNRCPDLGRWTSPLAWCPACDKRIRAVQAWKRPDRRHGRYRQQYVYRCPTPRCHIEVQPGVLPAAAAIDWTLPGERIGDRVRPLAPKTVARIEAGLKRYTRPPFLTLLRSDRPRTVAVGQPLATIVADGSNHGMVGSSMLVPAGGTWNDDARTVADPFRTRTTRDTEALVVPLRNNGVARTVDHPVPTVAAAGNHHALVMRNMTARGDQGQMSTPVDEPLRTQTASSVQSLIRWDHLLMPYDRTGVPRTVAQPAPTQTTIQGDALLGPQLDVQDCTFRMLEPHEIQLAMAFQPGYRVLGNKRERVRQLGNAVTPPAARDLIAAVVESITGEQLDQQAA</sequence>
<dbReference type="PROSITE" id="PS51679">
    <property type="entry name" value="SAM_MT_C5"/>
    <property type="match status" value="1"/>
</dbReference>
<evidence type="ECO:0000313" key="8">
    <source>
        <dbReference type="Proteomes" id="UP000478148"/>
    </source>
</evidence>
<reference evidence="7 8" key="1">
    <citation type="submission" date="2020-02" db="EMBL/GenBank/DDBJ databases">
        <title>Draft Genome Sequence of Verrucosispora sp. Strain CWR15, Isolated from Gulf of Mexico Sponge.</title>
        <authorList>
            <person name="Kennedy S.J."/>
            <person name="Cella E."/>
            <person name="Azarian T."/>
            <person name="Baker B.J."/>
            <person name="Shaw L.N."/>
        </authorList>
    </citation>
    <scope>NUCLEOTIDE SEQUENCE [LARGE SCALE GENOMIC DNA]</scope>
    <source>
        <strain evidence="7 8">CWR15</strain>
    </source>
</reference>
<evidence type="ECO:0000256" key="5">
    <source>
        <dbReference type="ARBA" id="ARBA00022747"/>
    </source>
</evidence>
<evidence type="ECO:0000256" key="3">
    <source>
        <dbReference type="ARBA" id="ARBA00022679"/>
    </source>
</evidence>
<comment type="similarity">
    <text evidence="6">Belongs to the class I-like SAM-binding methyltransferase superfamily. C5-methyltransferase family.</text>
</comment>
<keyword evidence="2 6" id="KW-0489">Methyltransferase</keyword>
<evidence type="ECO:0000256" key="6">
    <source>
        <dbReference type="PROSITE-ProRule" id="PRU01016"/>
    </source>
</evidence>
<feature type="active site" evidence="6">
    <location>
        <position position="74"/>
    </location>
</feature>
<evidence type="ECO:0000313" key="7">
    <source>
        <dbReference type="EMBL" id="NGM13535.1"/>
    </source>
</evidence>
<dbReference type="GO" id="GO:0003886">
    <property type="term" value="F:DNA (cytosine-5-)-methyltransferase activity"/>
    <property type="evidence" value="ECO:0007669"/>
    <property type="project" value="UniProtKB-EC"/>
</dbReference>
<dbReference type="RefSeq" id="WP_164447481.1">
    <property type="nucleotide sequence ID" value="NZ_SAIY01000004.1"/>
</dbReference>
<dbReference type="GO" id="GO:0003677">
    <property type="term" value="F:DNA binding"/>
    <property type="evidence" value="ECO:0007669"/>
    <property type="project" value="TreeGrafter"/>
</dbReference>
<dbReference type="GO" id="GO:0032259">
    <property type="term" value="P:methylation"/>
    <property type="evidence" value="ECO:0007669"/>
    <property type="project" value="UniProtKB-KW"/>
</dbReference>
<proteinExistence type="inferred from homology"/>
<dbReference type="SUPFAM" id="SSF53335">
    <property type="entry name" value="S-adenosyl-L-methionine-dependent methyltransferases"/>
    <property type="match status" value="1"/>
</dbReference>
<dbReference type="EMBL" id="SAIY01000004">
    <property type="protein sequence ID" value="NGM13535.1"/>
    <property type="molecule type" value="Genomic_DNA"/>
</dbReference>
<dbReference type="EC" id="2.1.1.37" evidence="1"/>